<dbReference type="OrthoDB" id="2681294at2759"/>
<name>A0A0C9YVT6_9AGAM</name>
<dbReference type="Proteomes" id="UP000054018">
    <property type="component" value="Unassembled WGS sequence"/>
</dbReference>
<sequence length="327" mass="36904">MLADSRGQHGEHEAKRPRHSPAPPAPSPNGILDMPTPFTDLRRRGRLKTKAENVSNACSRRNAYRARAALMWPPPPLFTPSKWLGYLMGGSWIVTVRYNKVRHVIRVKTRGYTHRGSHTSVSLPHKVLQRLRNISNTLWWQGVPPVSTLNDARWPTNLPVAKRLPVSSGTRRDDKHRAKWPNGLPAPSKPAQIDFVHTPGTLREPHRRGRIKTRSKNVSTVETRGAKASILPIPTSPPCDISQHLWNVANTYWRHGIPPGWTCNIKIPSLFETAALRQRYKARGCVRTKRIPEMAVATTRSTATATSQHLALHKDSKLHLQKLHSFI</sequence>
<reference evidence="2 3" key="1">
    <citation type="submission" date="2014-04" db="EMBL/GenBank/DDBJ databases">
        <authorList>
            <consortium name="DOE Joint Genome Institute"/>
            <person name="Kuo A."/>
            <person name="Kohler A."/>
            <person name="Costa M.D."/>
            <person name="Nagy L.G."/>
            <person name="Floudas D."/>
            <person name="Copeland A."/>
            <person name="Barry K.W."/>
            <person name="Cichocki N."/>
            <person name="Veneault-Fourrey C."/>
            <person name="LaButti K."/>
            <person name="Lindquist E.A."/>
            <person name="Lipzen A."/>
            <person name="Lundell T."/>
            <person name="Morin E."/>
            <person name="Murat C."/>
            <person name="Sun H."/>
            <person name="Tunlid A."/>
            <person name="Henrissat B."/>
            <person name="Grigoriev I.V."/>
            <person name="Hibbett D.S."/>
            <person name="Martin F."/>
            <person name="Nordberg H.P."/>
            <person name="Cantor M.N."/>
            <person name="Hua S.X."/>
        </authorList>
    </citation>
    <scope>NUCLEOTIDE SEQUENCE [LARGE SCALE GENOMIC DNA]</scope>
    <source>
        <strain evidence="2 3">441</strain>
    </source>
</reference>
<feature type="compositionally biased region" description="Basic and acidic residues" evidence="1">
    <location>
        <begin position="1"/>
        <end position="14"/>
    </location>
</feature>
<dbReference type="EMBL" id="KN833945">
    <property type="protein sequence ID" value="KIK14292.1"/>
    <property type="molecule type" value="Genomic_DNA"/>
</dbReference>
<gene>
    <name evidence="2" type="ORF">PISMIDRAFT_17379</name>
</gene>
<keyword evidence="3" id="KW-1185">Reference proteome</keyword>
<evidence type="ECO:0000256" key="1">
    <source>
        <dbReference type="SAM" id="MobiDB-lite"/>
    </source>
</evidence>
<accession>A0A0C9YVT6</accession>
<protein>
    <submittedName>
        <fullName evidence="2">Uncharacterized protein</fullName>
    </submittedName>
</protein>
<feature type="region of interest" description="Disordered" evidence="1">
    <location>
        <begin position="166"/>
        <end position="190"/>
    </location>
</feature>
<organism evidence="2 3">
    <name type="scientific">Pisolithus microcarpus 441</name>
    <dbReference type="NCBI Taxonomy" id="765257"/>
    <lineage>
        <taxon>Eukaryota</taxon>
        <taxon>Fungi</taxon>
        <taxon>Dikarya</taxon>
        <taxon>Basidiomycota</taxon>
        <taxon>Agaricomycotina</taxon>
        <taxon>Agaricomycetes</taxon>
        <taxon>Agaricomycetidae</taxon>
        <taxon>Boletales</taxon>
        <taxon>Sclerodermatineae</taxon>
        <taxon>Pisolithaceae</taxon>
        <taxon>Pisolithus</taxon>
    </lineage>
</organism>
<feature type="region of interest" description="Disordered" evidence="1">
    <location>
        <begin position="1"/>
        <end position="38"/>
    </location>
</feature>
<reference evidence="3" key="2">
    <citation type="submission" date="2015-01" db="EMBL/GenBank/DDBJ databases">
        <title>Evolutionary Origins and Diversification of the Mycorrhizal Mutualists.</title>
        <authorList>
            <consortium name="DOE Joint Genome Institute"/>
            <consortium name="Mycorrhizal Genomics Consortium"/>
            <person name="Kohler A."/>
            <person name="Kuo A."/>
            <person name="Nagy L.G."/>
            <person name="Floudas D."/>
            <person name="Copeland A."/>
            <person name="Barry K.W."/>
            <person name="Cichocki N."/>
            <person name="Veneault-Fourrey C."/>
            <person name="LaButti K."/>
            <person name="Lindquist E.A."/>
            <person name="Lipzen A."/>
            <person name="Lundell T."/>
            <person name="Morin E."/>
            <person name="Murat C."/>
            <person name="Riley R."/>
            <person name="Ohm R."/>
            <person name="Sun H."/>
            <person name="Tunlid A."/>
            <person name="Henrissat B."/>
            <person name="Grigoriev I.V."/>
            <person name="Hibbett D.S."/>
            <person name="Martin F."/>
        </authorList>
    </citation>
    <scope>NUCLEOTIDE SEQUENCE [LARGE SCALE GENOMIC DNA]</scope>
    <source>
        <strain evidence="3">441</strain>
    </source>
</reference>
<evidence type="ECO:0000313" key="2">
    <source>
        <dbReference type="EMBL" id="KIK14292.1"/>
    </source>
</evidence>
<evidence type="ECO:0000313" key="3">
    <source>
        <dbReference type="Proteomes" id="UP000054018"/>
    </source>
</evidence>
<dbReference type="HOGENOM" id="CLU_850253_0_0_1"/>
<proteinExistence type="predicted"/>
<dbReference type="AlphaFoldDB" id="A0A0C9YVT6"/>